<evidence type="ECO:0000256" key="3">
    <source>
        <dbReference type="SAM" id="Coils"/>
    </source>
</evidence>
<sequence length="369" mass="41950">MKKILLLGFLGFIVAPPVANNVCNRPLNLLTLGYYGASKSTIINMLNGLCDLDPVVKEASTSLSSAVTTMYPCSYGGRSLNVVDTPVFETLKPSNFGIRKQIVAEVSDIFRDGIDAFILVVPLGRTPEHSIVDMIDFLNSLITKDGFSRGFVVFTNADGMLMNTNEENAQVLRFRDEIVALAPKAERFLNSVKYLFFRHDFEETGVTKLDTSDVKKQFVDQVYTEVFKLCEANNGITFSTNEMKRAKEKFKSQKREIEEYQSNRKELEESISTIINQKENVSSDLLDKINKIRKIAPTLTFQNPSCQTQDEILTAEKNFHERTKNLRDSMHAHNFLQNQLRMVPNNVTTLMGEYSKARQEYNIEKDMFI</sequence>
<keyword evidence="1" id="KW-0547">Nucleotide-binding</keyword>
<evidence type="ECO:0000256" key="2">
    <source>
        <dbReference type="ARBA" id="ARBA00023134"/>
    </source>
</evidence>
<proteinExistence type="predicted"/>
<keyword evidence="2" id="KW-0342">GTP-binding</keyword>
<evidence type="ECO:0000256" key="1">
    <source>
        <dbReference type="ARBA" id="ARBA00022741"/>
    </source>
</evidence>
<dbReference type="InterPro" id="IPR006703">
    <property type="entry name" value="G_AIG1"/>
</dbReference>
<feature type="signal peptide" evidence="4">
    <location>
        <begin position="1"/>
        <end position="19"/>
    </location>
</feature>
<protein>
    <recommendedName>
        <fullName evidence="5">AIG1-type G domain-containing protein</fullName>
    </recommendedName>
</protein>
<evidence type="ECO:0000259" key="5">
    <source>
        <dbReference type="Pfam" id="PF04548"/>
    </source>
</evidence>
<dbReference type="Proteomes" id="UP000281549">
    <property type="component" value="Unassembled WGS sequence"/>
</dbReference>
<dbReference type="GO" id="GO:0005525">
    <property type="term" value="F:GTP binding"/>
    <property type="evidence" value="ECO:0007669"/>
    <property type="project" value="UniProtKB-KW"/>
</dbReference>
<feature type="coiled-coil region" evidence="3">
    <location>
        <begin position="236"/>
        <end position="284"/>
    </location>
</feature>
<dbReference type="PANTHER" id="PTHR10903:SF184">
    <property type="entry name" value="GTP-BINDING PROTEIN A"/>
    <property type="match status" value="1"/>
</dbReference>
<dbReference type="EMBL" id="ML006513">
    <property type="protein sequence ID" value="RKP16466.1"/>
    <property type="molecule type" value="Genomic_DNA"/>
</dbReference>
<dbReference type="PANTHER" id="PTHR10903">
    <property type="entry name" value="GTPASE, IMAP FAMILY MEMBER-RELATED"/>
    <property type="match status" value="1"/>
</dbReference>
<reference evidence="7" key="1">
    <citation type="journal article" date="2018" name="Nat. Microbiol.">
        <title>Leveraging single-cell genomics to expand the fungal tree of life.</title>
        <authorList>
            <person name="Ahrendt S.R."/>
            <person name="Quandt C.A."/>
            <person name="Ciobanu D."/>
            <person name="Clum A."/>
            <person name="Salamov A."/>
            <person name="Andreopoulos B."/>
            <person name="Cheng J.F."/>
            <person name="Woyke T."/>
            <person name="Pelin A."/>
            <person name="Henrissat B."/>
            <person name="Reynolds N.K."/>
            <person name="Benny G.L."/>
            <person name="Smith M.E."/>
            <person name="James T.Y."/>
            <person name="Grigoriev I.V."/>
        </authorList>
    </citation>
    <scope>NUCLEOTIDE SEQUENCE [LARGE SCALE GENOMIC DNA]</scope>
    <source>
        <strain evidence="7">CSF55</strain>
    </source>
</reference>
<feature type="domain" description="AIG1-type G" evidence="5">
    <location>
        <begin position="28"/>
        <end position="160"/>
    </location>
</feature>
<evidence type="ECO:0000313" key="7">
    <source>
        <dbReference type="Proteomes" id="UP000281549"/>
    </source>
</evidence>
<dbReference type="InterPro" id="IPR045058">
    <property type="entry name" value="GIMA/IAN/Toc"/>
</dbReference>
<organism evidence="6 7">
    <name type="scientific">Rozella allomycis (strain CSF55)</name>
    <dbReference type="NCBI Taxonomy" id="988480"/>
    <lineage>
        <taxon>Eukaryota</taxon>
        <taxon>Fungi</taxon>
        <taxon>Fungi incertae sedis</taxon>
        <taxon>Cryptomycota</taxon>
        <taxon>Cryptomycota incertae sedis</taxon>
        <taxon>Rozella</taxon>
    </lineage>
</organism>
<dbReference type="Pfam" id="PF04548">
    <property type="entry name" value="AIG1"/>
    <property type="match status" value="1"/>
</dbReference>
<evidence type="ECO:0000256" key="4">
    <source>
        <dbReference type="SAM" id="SignalP"/>
    </source>
</evidence>
<dbReference type="SUPFAM" id="SSF52540">
    <property type="entry name" value="P-loop containing nucleoside triphosphate hydrolases"/>
    <property type="match status" value="1"/>
</dbReference>
<feature type="chain" id="PRO_5020498195" description="AIG1-type G domain-containing protein" evidence="4">
    <location>
        <begin position="20"/>
        <end position="369"/>
    </location>
</feature>
<dbReference type="InterPro" id="IPR027417">
    <property type="entry name" value="P-loop_NTPase"/>
</dbReference>
<evidence type="ECO:0000313" key="6">
    <source>
        <dbReference type="EMBL" id="RKP16466.1"/>
    </source>
</evidence>
<dbReference type="AlphaFoldDB" id="A0A4P9YB80"/>
<keyword evidence="4" id="KW-0732">Signal</keyword>
<dbReference type="Gene3D" id="3.40.50.300">
    <property type="entry name" value="P-loop containing nucleotide triphosphate hydrolases"/>
    <property type="match status" value="1"/>
</dbReference>
<feature type="non-terminal residue" evidence="6">
    <location>
        <position position="369"/>
    </location>
</feature>
<accession>A0A4P9YB80</accession>
<gene>
    <name evidence="6" type="ORF">ROZALSC1DRAFT_25241</name>
</gene>
<keyword evidence="3" id="KW-0175">Coiled coil</keyword>
<name>A0A4P9YB80_ROZAC</name>